<keyword evidence="4 5" id="KW-0472">Membrane</keyword>
<feature type="domain" description="NfeD-like C-terminal" evidence="6">
    <location>
        <begin position="88"/>
        <end position="147"/>
    </location>
</feature>
<evidence type="ECO:0000259" key="6">
    <source>
        <dbReference type="Pfam" id="PF01957"/>
    </source>
</evidence>
<feature type="transmembrane region" description="Helical" evidence="5">
    <location>
        <begin position="51"/>
        <end position="74"/>
    </location>
</feature>
<dbReference type="AlphaFoldDB" id="A0A1T4KN28"/>
<dbReference type="InterPro" id="IPR002810">
    <property type="entry name" value="NfeD-like_C"/>
</dbReference>
<dbReference type="Pfam" id="PF01957">
    <property type="entry name" value="NfeD"/>
    <property type="match status" value="1"/>
</dbReference>
<comment type="subcellular location">
    <subcellularLocation>
        <location evidence="1">Membrane</location>
        <topology evidence="1">Multi-pass membrane protein</topology>
    </subcellularLocation>
</comment>
<keyword evidence="2 5" id="KW-0812">Transmembrane</keyword>
<dbReference type="PANTHER" id="PTHR33507:SF3">
    <property type="entry name" value="INNER MEMBRANE PROTEIN YBBJ"/>
    <property type="match status" value="1"/>
</dbReference>
<name>A0A1T4KN28_9SPIR</name>
<reference evidence="7 8" key="1">
    <citation type="submission" date="2017-02" db="EMBL/GenBank/DDBJ databases">
        <authorList>
            <person name="Peterson S.W."/>
        </authorList>
    </citation>
    <scope>NUCLEOTIDE SEQUENCE [LARGE SCALE GENOMIC DNA]</scope>
    <source>
        <strain evidence="7 8">ATCC BAA-909</strain>
    </source>
</reference>
<dbReference type="GeneID" id="303366510"/>
<dbReference type="InterPro" id="IPR052165">
    <property type="entry name" value="Membrane_assoc_protease"/>
</dbReference>
<dbReference type="PANTHER" id="PTHR33507">
    <property type="entry name" value="INNER MEMBRANE PROTEIN YBBJ"/>
    <property type="match status" value="1"/>
</dbReference>
<dbReference type="STRING" id="225004.SAMN02745152_00233"/>
<dbReference type="GO" id="GO:0005886">
    <property type="term" value="C:plasma membrane"/>
    <property type="evidence" value="ECO:0007669"/>
    <property type="project" value="TreeGrafter"/>
</dbReference>
<dbReference type="Proteomes" id="UP000190395">
    <property type="component" value="Unassembled WGS sequence"/>
</dbReference>
<dbReference type="GO" id="GO:0008233">
    <property type="term" value="F:peptidase activity"/>
    <property type="evidence" value="ECO:0007669"/>
    <property type="project" value="UniProtKB-KW"/>
</dbReference>
<evidence type="ECO:0000256" key="2">
    <source>
        <dbReference type="ARBA" id="ARBA00022692"/>
    </source>
</evidence>
<evidence type="ECO:0000313" key="8">
    <source>
        <dbReference type="Proteomes" id="UP000190395"/>
    </source>
</evidence>
<feature type="transmembrane region" description="Helical" evidence="5">
    <location>
        <begin position="12"/>
        <end position="45"/>
    </location>
</feature>
<gene>
    <name evidence="7" type="ORF">SAMN02745152_00233</name>
</gene>
<protein>
    <submittedName>
        <fullName evidence="7">Membrane protein implicated in regulation of membrane protease activity</fullName>
    </submittedName>
</protein>
<proteinExistence type="predicted"/>
<keyword evidence="7" id="KW-0645">Protease</keyword>
<evidence type="ECO:0000256" key="3">
    <source>
        <dbReference type="ARBA" id="ARBA00022989"/>
    </source>
</evidence>
<dbReference type="GO" id="GO:0006508">
    <property type="term" value="P:proteolysis"/>
    <property type="evidence" value="ECO:0007669"/>
    <property type="project" value="UniProtKB-KW"/>
</dbReference>
<sequence length="148" mass="16276">MSEFFADYSSWIWLGIMLILILIEAGTLALTTIWAALAAFPMIFISRTGLALQWQVLIFTGITLVLVIFTRSFVVKKFLGKKIETNVNALEGQTVLVVKPILKFQKGEVKVANGVIWSAKTADGSEVLEASECKVVSIEGNTLIVQKI</sequence>
<accession>A0A1T4KN28</accession>
<organism evidence="7 8">
    <name type="scientific">Treponema berlinense</name>
    <dbReference type="NCBI Taxonomy" id="225004"/>
    <lineage>
        <taxon>Bacteria</taxon>
        <taxon>Pseudomonadati</taxon>
        <taxon>Spirochaetota</taxon>
        <taxon>Spirochaetia</taxon>
        <taxon>Spirochaetales</taxon>
        <taxon>Treponemataceae</taxon>
        <taxon>Treponema</taxon>
    </lineage>
</organism>
<dbReference type="InterPro" id="IPR012340">
    <property type="entry name" value="NA-bd_OB-fold"/>
</dbReference>
<dbReference type="RefSeq" id="WP_078929988.1">
    <property type="nucleotide sequence ID" value="NZ_FUXC01000001.1"/>
</dbReference>
<evidence type="ECO:0000313" key="7">
    <source>
        <dbReference type="EMBL" id="SJZ43805.1"/>
    </source>
</evidence>
<dbReference type="Gene3D" id="2.40.50.140">
    <property type="entry name" value="Nucleic acid-binding proteins"/>
    <property type="match status" value="1"/>
</dbReference>
<keyword evidence="7" id="KW-0378">Hydrolase</keyword>
<dbReference type="EMBL" id="FUXC01000001">
    <property type="protein sequence ID" value="SJZ43805.1"/>
    <property type="molecule type" value="Genomic_DNA"/>
</dbReference>
<keyword evidence="8" id="KW-1185">Reference proteome</keyword>
<evidence type="ECO:0000256" key="1">
    <source>
        <dbReference type="ARBA" id="ARBA00004141"/>
    </source>
</evidence>
<dbReference type="OrthoDB" id="5054at2"/>
<evidence type="ECO:0000256" key="4">
    <source>
        <dbReference type="ARBA" id="ARBA00023136"/>
    </source>
</evidence>
<evidence type="ECO:0000256" key="5">
    <source>
        <dbReference type="SAM" id="Phobius"/>
    </source>
</evidence>
<keyword evidence="3 5" id="KW-1133">Transmembrane helix</keyword>